<dbReference type="EMBL" id="CAJVQB010146704">
    <property type="protein sequence ID" value="CAG8855183.1"/>
    <property type="molecule type" value="Genomic_DNA"/>
</dbReference>
<proteinExistence type="predicted"/>
<accession>A0ABN7XIR5</accession>
<organism evidence="1 2">
    <name type="scientific">Gigaspora margarita</name>
    <dbReference type="NCBI Taxonomy" id="4874"/>
    <lineage>
        <taxon>Eukaryota</taxon>
        <taxon>Fungi</taxon>
        <taxon>Fungi incertae sedis</taxon>
        <taxon>Mucoromycota</taxon>
        <taxon>Glomeromycotina</taxon>
        <taxon>Glomeromycetes</taxon>
        <taxon>Diversisporales</taxon>
        <taxon>Gigasporaceae</taxon>
        <taxon>Gigaspora</taxon>
    </lineage>
</organism>
<reference evidence="1 2" key="1">
    <citation type="submission" date="2021-06" db="EMBL/GenBank/DDBJ databases">
        <authorList>
            <person name="Kallberg Y."/>
            <person name="Tangrot J."/>
            <person name="Rosling A."/>
        </authorList>
    </citation>
    <scope>NUCLEOTIDE SEQUENCE [LARGE SCALE GENOMIC DNA]</scope>
    <source>
        <strain evidence="1 2">120-4 pot B 10/14</strain>
    </source>
</reference>
<keyword evidence="2" id="KW-1185">Reference proteome</keyword>
<feature type="non-terminal residue" evidence="1">
    <location>
        <position position="44"/>
    </location>
</feature>
<dbReference type="Proteomes" id="UP000789901">
    <property type="component" value="Unassembled WGS sequence"/>
</dbReference>
<sequence>ILHTGLTYKQKVRKILTKLNLKLKIHSIENNSPSINKDSQAIYA</sequence>
<gene>
    <name evidence="1" type="ORF">GMARGA_LOCUS44004</name>
</gene>
<protein>
    <submittedName>
        <fullName evidence="1">35670_t:CDS:1</fullName>
    </submittedName>
</protein>
<feature type="non-terminal residue" evidence="1">
    <location>
        <position position="1"/>
    </location>
</feature>
<evidence type="ECO:0000313" key="1">
    <source>
        <dbReference type="EMBL" id="CAG8855183.1"/>
    </source>
</evidence>
<comment type="caution">
    <text evidence="1">The sequence shown here is derived from an EMBL/GenBank/DDBJ whole genome shotgun (WGS) entry which is preliminary data.</text>
</comment>
<name>A0ABN7XIR5_GIGMA</name>
<evidence type="ECO:0000313" key="2">
    <source>
        <dbReference type="Proteomes" id="UP000789901"/>
    </source>
</evidence>